<dbReference type="Proteomes" id="UP000271162">
    <property type="component" value="Unassembled WGS sequence"/>
</dbReference>
<gene>
    <name evidence="1" type="ORF">NBR_LOCUS3216</name>
</gene>
<evidence type="ECO:0000313" key="1">
    <source>
        <dbReference type="EMBL" id="VDL66805.1"/>
    </source>
</evidence>
<evidence type="ECO:0000313" key="3">
    <source>
        <dbReference type="WBParaSite" id="NBR_0000321501-mRNA-1"/>
    </source>
</evidence>
<keyword evidence="2" id="KW-1185">Reference proteome</keyword>
<sequence length="58" mass="6445">MLPLSFPTSQRTVCYICISDSGCRCDICCLHWDSLCIFPRLRSGGPTRLASRSSCSRS</sequence>
<dbReference type="AlphaFoldDB" id="A0A0N4XL13"/>
<dbReference type="EMBL" id="UYSL01004593">
    <property type="protein sequence ID" value="VDL66805.1"/>
    <property type="molecule type" value="Genomic_DNA"/>
</dbReference>
<protein>
    <submittedName>
        <fullName evidence="3">Secreted protein</fullName>
    </submittedName>
</protein>
<proteinExistence type="predicted"/>
<reference evidence="3" key="1">
    <citation type="submission" date="2017-02" db="UniProtKB">
        <authorList>
            <consortium name="WormBaseParasite"/>
        </authorList>
    </citation>
    <scope>IDENTIFICATION</scope>
</reference>
<name>A0A0N4XL13_NIPBR</name>
<reference evidence="1 2" key="2">
    <citation type="submission" date="2018-11" db="EMBL/GenBank/DDBJ databases">
        <authorList>
            <consortium name="Pathogen Informatics"/>
        </authorList>
    </citation>
    <scope>NUCLEOTIDE SEQUENCE [LARGE SCALE GENOMIC DNA]</scope>
</reference>
<dbReference type="WBParaSite" id="NBR_0000321501-mRNA-1">
    <property type="protein sequence ID" value="NBR_0000321501-mRNA-1"/>
    <property type="gene ID" value="NBR_0000321501"/>
</dbReference>
<organism evidence="3">
    <name type="scientific">Nippostrongylus brasiliensis</name>
    <name type="common">Rat hookworm</name>
    <dbReference type="NCBI Taxonomy" id="27835"/>
    <lineage>
        <taxon>Eukaryota</taxon>
        <taxon>Metazoa</taxon>
        <taxon>Ecdysozoa</taxon>
        <taxon>Nematoda</taxon>
        <taxon>Chromadorea</taxon>
        <taxon>Rhabditida</taxon>
        <taxon>Rhabditina</taxon>
        <taxon>Rhabditomorpha</taxon>
        <taxon>Strongyloidea</taxon>
        <taxon>Heligmosomidae</taxon>
        <taxon>Nippostrongylus</taxon>
    </lineage>
</organism>
<accession>A0A0N4XL13</accession>
<evidence type="ECO:0000313" key="2">
    <source>
        <dbReference type="Proteomes" id="UP000271162"/>
    </source>
</evidence>